<proteinExistence type="predicted"/>
<protein>
    <recommendedName>
        <fullName evidence="6">EamA domain-containing protein</fullName>
    </recommendedName>
</protein>
<feature type="transmembrane region" description="Helical" evidence="5">
    <location>
        <begin position="33"/>
        <end position="51"/>
    </location>
</feature>
<evidence type="ECO:0000256" key="4">
    <source>
        <dbReference type="ARBA" id="ARBA00023136"/>
    </source>
</evidence>
<dbReference type="Gene3D" id="1.10.3730.20">
    <property type="match status" value="1"/>
</dbReference>
<feature type="transmembrane region" description="Helical" evidence="5">
    <location>
        <begin position="88"/>
        <end position="104"/>
    </location>
</feature>
<keyword evidence="2 5" id="KW-0812">Transmembrane</keyword>
<feature type="transmembrane region" description="Helical" evidence="5">
    <location>
        <begin position="63"/>
        <end position="82"/>
    </location>
</feature>
<evidence type="ECO:0000256" key="3">
    <source>
        <dbReference type="ARBA" id="ARBA00022989"/>
    </source>
</evidence>
<evidence type="ECO:0000256" key="5">
    <source>
        <dbReference type="SAM" id="Phobius"/>
    </source>
</evidence>
<sequence length="120" mass="13412">YTKTFIQLFMASMVLLPWVIFRNNIIFDSTKSIILILILGIAHTGIAYCLYFSAMKELKAQSIAILGYLDPVSSVVFSIFLLREPFSIYQLIGGVIILLSAVIAEKNPKPKTIENGEINL</sequence>
<dbReference type="GO" id="GO:0016020">
    <property type="term" value="C:membrane"/>
    <property type="evidence" value="ECO:0007669"/>
    <property type="project" value="UniProtKB-SubCell"/>
</dbReference>
<evidence type="ECO:0000259" key="6">
    <source>
        <dbReference type="Pfam" id="PF00892"/>
    </source>
</evidence>
<gene>
    <name evidence="7" type="ORF">Q604_UNBC06866G0001</name>
</gene>
<accession>W1Y9N1</accession>
<feature type="transmembrane region" description="Helical" evidence="5">
    <location>
        <begin position="5"/>
        <end position="21"/>
    </location>
</feature>
<comment type="subcellular location">
    <subcellularLocation>
        <location evidence="1">Membrane</location>
        <topology evidence="1">Multi-pass membrane protein</topology>
    </subcellularLocation>
</comment>
<dbReference type="SUPFAM" id="SSF103481">
    <property type="entry name" value="Multidrug resistance efflux transporter EmrE"/>
    <property type="match status" value="1"/>
</dbReference>
<organism evidence="7">
    <name type="scientific">human gut metagenome</name>
    <dbReference type="NCBI Taxonomy" id="408170"/>
    <lineage>
        <taxon>unclassified sequences</taxon>
        <taxon>metagenomes</taxon>
        <taxon>organismal metagenomes</taxon>
    </lineage>
</organism>
<feature type="non-terminal residue" evidence="7">
    <location>
        <position position="1"/>
    </location>
</feature>
<reference evidence="7" key="1">
    <citation type="submission" date="2013-12" db="EMBL/GenBank/DDBJ databases">
        <title>A Varibaculum cambriense genome reconstructed from a premature infant gut community with otherwise low bacterial novelty that shifts toward anaerobic metabolism during the third week of life.</title>
        <authorList>
            <person name="Brown C.T."/>
            <person name="Sharon I."/>
            <person name="Thomas B.C."/>
            <person name="Castelle C.J."/>
            <person name="Morowitz M.J."/>
            <person name="Banfield J.F."/>
        </authorList>
    </citation>
    <scope>NUCLEOTIDE SEQUENCE</scope>
</reference>
<evidence type="ECO:0000313" key="7">
    <source>
        <dbReference type="EMBL" id="ETJ39232.1"/>
    </source>
</evidence>
<evidence type="ECO:0000256" key="2">
    <source>
        <dbReference type="ARBA" id="ARBA00022692"/>
    </source>
</evidence>
<dbReference type="AlphaFoldDB" id="W1Y9N1"/>
<dbReference type="InterPro" id="IPR050638">
    <property type="entry name" value="AA-Vitamin_Transporters"/>
</dbReference>
<dbReference type="PANTHER" id="PTHR32322">
    <property type="entry name" value="INNER MEMBRANE TRANSPORTER"/>
    <property type="match status" value="1"/>
</dbReference>
<feature type="domain" description="EamA" evidence="6">
    <location>
        <begin position="2"/>
        <end position="103"/>
    </location>
</feature>
<keyword evidence="4 5" id="KW-0472">Membrane</keyword>
<name>W1Y9N1_9ZZZZ</name>
<keyword evidence="3 5" id="KW-1133">Transmembrane helix</keyword>
<dbReference type="PANTHER" id="PTHR32322:SF2">
    <property type="entry name" value="EAMA DOMAIN-CONTAINING PROTEIN"/>
    <property type="match status" value="1"/>
</dbReference>
<dbReference type="EMBL" id="AZMM01006866">
    <property type="protein sequence ID" value="ETJ39232.1"/>
    <property type="molecule type" value="Genomic_DNA"/>
</dbReference>
<evidence type="ECO:0000256" key="1">
    <source>
        <dbReference type="ARBA" id="ARBA00004141"/>
    </source>
</evidence>
<dbReference type="InterPro" id="IPR037185">
    <property type="entry name" value="EmrE-like"/>
</dbReference>
<dbReference type="InterPro" id="IPR000620">
    <property type="entry name" value="EamA_dom"/>
</dbReference>
<comment type="caution">
    <text evidence="7">The sequence shown here is derived from an EMBL/GenBank/DDBJ whole genome shotgun (WGS) entry which is preliminary data.</text>
</comment>
<dbReference type="Pfam" id="PF00892">
    <property type="entry name" value="EamA"/>
    <property type="match status" value="1"/>
</dbReference>